<evidence type="ECO:0000313" key="2">
    <source>
        <dbReference type="Proteomes" id="UP000887566"/>
    </source>
</evidence>
<organism evidence="2 3">
    <name type="scientific">Plectus sambesii</name>
    <dbReference type="NCBI Taxonomy" id="2011161"/>
    <lineage>
        <taxon>Eukaryota</taxon>
        <taxon>Metazoa</taxon>
        <taxon>Ecdysozoa</taxon>
        <taxon>Nematoda</taxon>
        <taxon>Chromadorea</taxon>
        <taxon>Plectida</taxon>
        <taxon>Plectina</taxon>
        <taxon>Plectoidea</taxon>
        <taxon>Plectidae</taxon>
        <taxon>Plectus</taxon>
    </lineage>
</organism>
<dbReference type="Proteomes" id="UP000887566">
    <property type="component" value="Unplaced"/>
</dbReference>
<evidence type="ECO:0000313" key="3">
    <source>
        <dbReference type="WBParaSite" id="PSAMB.scaffold1070size36389.g10861.t1"/>
    </source>
</evidence>
<evidence type="ECO:0000256" key="1">
    <source>
        <dbReference type="SAM" id="MobiDB-lite"/>
    </source>
</evidence>
<sequence length="128" mass="14071">MSWYAATTSNRKAMRSTTSAQRMPSTNTTKRATEVGRATCKQSAAERDAPTSRRLIGGEGGRSGKRRRPTSGPPITTIDQASARCRPNRKPISVMTMLHLLKLSYCRKPVALGIFRTQLPLEVVPTRA</sequence>
<dbReference type="WBParaSite" id="PSAMB.scaffold1070size36389.g10861.t1">
    <property type="protein sequence ID" value="PSAMB.scaffold1070size36389.g10861.t1"/>
    <property type="gene ID" value="PSAMB.scaffold1070size36389.g10861"/>
</dbReference>
<protein>
    <submittedName>
        <fullName evidence="3">Uncharacterized protein</fullName>
    </submittedName>
</protein>
<feature type="region of interest" description="Disordered" evidence="1">
    <location>
        <begin position="1"/>
        <end position="83"/>
    </location>
</feature>
<feature type="compositionally biased region" description="Polar residues" evidence="1">
    <location>
        <begin position="1"/>
        <end position="30"/>
    </location>
</feature>
<proteinExistence type="predicted"/>
<name>A0A914UK44_9BILA</name>
<accession>A0A914UK44</accession>
<dbReference type="AlphaFoldDB" id="A0A914UK44"/>
<keyword evidence="2" id="KW-1185">Reference proteome</keyword>
<reference evidence="3" key="1">
    <citation type="submission" date="2022-11" db="UniProtKB">
        <authorList>
            <consortium name="WormBaseParasite"/>
        </authorList>
    </citation>
    <scope>IDENTIFICATION</scope>
</reference>